<sequence>MFSAATRLEAAHGSLVAFLLSALASGESDARRGVRPLCRDLAHIPISQRFEAVWPSHSRTTGVLS</sequence>
<name>A0A0L8BLY8_ENSAD</name>
<reference evidence="2" key="1">
    <citation type="submission" date="2015-07" db="EMBL/GenBank/DDBJ databases">
        <title>Whole genome sequence of an Ensifer adhaerens strain isolated from a cave pool in the Wind Cave National Park.</title>
        <authorList>
            <person name="Eng W.W.H."/>
            <person name="Gan H.M."/>
            <person name="Barton H.A."/>
            <person name="Savka M.A."/>
        </authorList>
    </citation>
    <scope>NUCLEOTIDE SEQUENCE [LARGE SCALE GENOMIC DNA]</scope>
    <source>
        <strain evidence="2">SD006</strain>
    </source>
</reference>
<protein>
    <submittedName>
        <fullName evidence="1">Uncharacterized protein</fullName>
    </submittedName>
</protein>
<proteinExistence type="predicted"/>
<comment type="caution">
    <text evidence="1">The sequence shown here is derived from an EMBL/GenBank/DDBJ whole genome shotgun (WGS) entry which is preliminary data.</text>
</comment>
<evidence type="ECO:0000313" key="2">
    <source>
        <dbReference type="Proteomes" id="UP000037425"/>
    </source>
</evidence>
<organism evidence="1 2">
    <name type="scientific">Ensifer adhaerens</name>
    <name type="common">Sinorhizobium morelense</name>
    <dbReference type="NCBI Taxonomy" id="106592"/>
    <lineage>
        <taxon>Bacteria</taxon>
        <taxon>Pseudomonadati</taxon>
        <taxon>Pseudomonadota</taxon>
        <taxon>Alphaproteobacteria</taxon>
        <taxon>Hyphomicrobiales</taxon>
        <taxon>Rhizobiaceae</taxon>
        <taxon>Sinorhizobium/Ensifer group</taxon>
        <taxon>Ensifer</taxon>
    </lineage>
</organism>
<accession>A0A0L8BLY8</accession>
<dbReference type="Proteomes" id="UP000037425">
    <property type="component" value="Unassembled WGS sequence"/>
</dbReference>
<evidence type="ECO:0000313" key="1">
    <source>
        <dbReference type="EMBL" id="KOF15671.1"/>
    </source>
</evidence>
<gene>
    <name evidence="1" type="ORF">AC244_21995</name>
</gene>
<dbReference type="EMBL" id="LGAP01000017">
    <property type="protein sequence ID" value="KOF15671.1"/>
    <property type="molecule type" value="Genomic_DNA"/>
</dbReference>
<dbReference type="AlphaFoldDB" id="A0A0L8BLY8"/>
<dbReference type="PATRIC" id="fig|106592.7.peg.2255"/>